<evidence type="ECO:0000313" key="2">
    <source>
        <dbReference type="Proteomes" id="UP000254835"/>
    </source>
</evidence>
<name>A0A380PQL2_YERFR</name>
<sequence>MSDAISHLTLEMLALKKIVSALYSTLSPADKEKLDVMLMDNNFPSEESCKSPSLQREIQERMHKILS</sequence>
<proteinExistence type="predicted"/>
<dbReference type="Proteomes" id="UP000254835">
    <property type="component" value="Unassembled WGS sequence"/>
</dbReference>
<organism evidence="1 2">
    <name type="scientific">Yersinia frederiksenii</name>
    <dbReference type="NCBI Taxonomy" id="29484"/>
    <lineage>
        <taxon>Bacteria</taxon>
        <taxon>Pseudomonadati</taxon>
        <taxon>Pseudomonadota</taxon>
        <taxon>Gammaproteobacteria</taxon>
        <taxon>Enterobacterales</taxon>
        <taxon>Yersiniaceae</taxon>
        <taxon>Yersinia</taxon>
    </lineage>
</organism>
<protein>
    <submittedName>
        <fullName evidence="1">Uncharacterized protein</fullName>
    </submittedName>
</protein>
<reference evidence="1 2" key="1">
    <citation type="submission" date="2018-06" db="EMBL/GenBank/DDBJ databases">
        <authorList>
            <consortium name="Pathogen Informatics"/>
            <person name="Doyle S."/>
        </authorList>
    </citation>
    <scope>NUCLEOTIDE SEQUENCE [LARGE SCALE GENOMIC DNA]</scope>
    <source>
        <strain evidence="1 2">NCTC11470</strain>
    </source>
</reference>
<accession>A0A380PQL2</accession>
<dbReference type="EMBL" id="UHJA01000001">
    <property type="protein sequence ID" value="SUP75801.1"/>
    <property type="molecule type" value="Genomic_DNA"/>
</dbReference>
<evidence type="ECO:0000313" key="1">
    <source>
        <dbReference type="EMBL" id="SUP75801.1"/>
    </source>
</evidence>
<gene>
    <name evidence="1" type="ORF">NCTC11470_00820</name>
</gene>
<dbReference type="AlphaFoldDB" id="A0A380PQL2"/>